<evidence type="ECO:0008006" key="4">
    <source>
        <dbReference type="Google" id="ProtNLM"/>
    </source>
</evidence>
<dbReference type="EMBL" id="JAMQKC010000002">
    <property type="protein sequence ID" value="MDC3415862.1"/>
    <property type="molecule type" value="Genomic_DNA"/>
</dbReference>
<keyword evidence="1" id="KW-0812">Transmembrane</keyword>
<organism evidence="2 3">
    <name type="scientific">Aquibacillus salsiterrae</name>
    <dbReference type="NCBI Taxonomy" id="2950439"/>
    <lineage>
        <taxon>Bacteria</taxon>
        <taxon>Bacillati</taxon>
        <taxon>Bacillota</taxon>
        <taxon>Bacilli</taxon>
        <taxon>Bacillales</taxon>
        <taxon>Bacillaceae</taxon>
        <taxon>Aquibacillus</taxon>
    </lineage>
</organism>
<keyword evidence="1" id="KW-1133">Transmembrane helix</keyword>
<dbReference type="AlphaFoldDB" id="A0A9X3WAR0"/>
<gene>
    <name evidence="2" type="ORF">NC799_02930</name>
</gene>
<keyword evidence="1" id="KW-0472">Membrane</keyword>
<evidence type="ECO:0000313" key="3">
    <source>
        <dbReference type="Proteomes" id="UP001145069"/>
    </source>
</evidence>
<evidence type="ECO:0000313" key="2">
    <source>
        <dbReference type="EMBL" id="MDC3415862.1"/>
    </source>
</evidence>
<sequence length="261" mass="29558">MKKISFGLITMLVVFFSTQITGFAYSYGDPNKEKIADVYEQMVVKLNESPPNFADAKALFETIREEEIVLHMGEAPAQVVEKNIADEDKEAVISNMQKILTLNISRRLEALEDDFENYDLTKKLLAKAFATYKVVSPVVEEKDGELDQQIRDQFDLALESLGNPGLFGVGEKEPNKDQFIESKTFILEAIKEPFGIEDYTTGHFVDQVQKAEKAEQNEDKAGSTSNWTDYSNLKNWLPIAIIGLGIIVVIIYFIRKRKRSS</sequence>
<accession>A0A9X3WAR0</accession>
<dbReference type="RefSeq" id="WP_272444837.1">
    <property type="nucleotide sequence ID" value="NZ_JAMQKC010000002.1"/>
</dbReference>
<protein>
    <recommendedName>
        <fullName evidence="4">Extracellular protein</fullName>
    </recommendedName>
</protein>
<comment type="caution">
    <text evidence="2">The sequence shown here is derived from an EMBL/GenBank/DDBJ whole genome shotgun (WGS) entry which is preliminary data.</text>
</comment>
<keyword evidence="3" id="KW-1185">Reference proteome</keyword>
<name>A0A9X3WAR0_9BACI</name>
<dbReference type="Proteomes" id="UP001145069">
    <property type="component" value="Unassembled WGS sequence"/>
</dbReference>
<reference evidence="2" key="1">
    <citation type="submission" date="2022-06" db="EMBL/GenBank/DDBJ databases">
        <title>Aquibacillus sp. a new bacterium isolated from soil saline samples.</title>
        <authorList>
            <person name="Galisteo C."/>
            <person name="De La Haba R."/>
            <person name="Sanchez-Porro C."/>
            <person name="Ventosa A."/>
        </authorList>
    </citation>
    <scope>NUCLEOTIDE SEQUENCE</scope>
    <source>
        <strain evidence="2">3ASR75-54</strain>
    </source>
</reference>
<feature type="transmembrane region" description="Helical" evidence="1">
    <location>
        <begin position="236"/>
        <end position="254"/>
    </location>
</feature>
<proteinExistence type="predicted"/>
<evidence type="ECO:0000256" key="1">
    <source>
        <dbReference type="SAM" id="Phobius"/>
    </source>
</evidence>